<dbReference type="STRING" id="35722.A0A0B7NEA9"/>
<evidence type="ECO:0000256" key="6">
    <source>
        <dbReference type="ARBA" id="ARBA00022692"/>
    </source>
</evidence>
<evidence type="ECO:0000256" key="16">
    <source>
        <dbReference type="SAM" id="Phobius"/>
    </source>
</evidence>
<dbReference type="PANTHER" id="PTHR46140:SF1">
    <property type="entry name" value="VACUOLAR TRANSPORTER CHAPERONE COMPLEX SUBUNIT 4-RELATED"/>
    <property type="match status" value="1"/>
</dbReference>
<dbReference type="GO" id="GO:0033254">
    <property type="term" value="C:vacuolar transporter chaperone complex"/>
    <property type="evidence" value="ECO:0007669"/>
    <property type="project" value="TreeGrafter"/>
</dbReference>
<dbReference type="CDD" id="cd14480">
    <property type="entry name" value="SPX_VTC2_like"/>
    <property type="match status" value="1"/>
</dbReference>
<feature type="domain" description="SPX" evidence="17">
    <location>
        <begin position="1"/>
        <end position="142"/>
    </location>
</feature>
<reference evidence="18 19" key="1">
    <citation type="submission" date="2014-09" db="EMBL/GenBank/DDBJ databases">
        <authorList>
            <person name="Ellenberger Sabrina"/>
        </authorList>
    </citation>
    <scope>NUCLEOTIDE SEQUENCE [LARGE SCALE GENOMIC DNA]</scope>
    <source>
        <strain evidence="18 19">CBS 412.66</strain>
    </source>
</reference>
<keyword evidence="6 16" id="KW-0812">Transmembrane</keyword>
<comment type="catalytic activity">
    <reaction evidence="9">
        <text>[phosphate](n) + ATP = [phosphate](n+1) + ADP</text>
        <dbReference type="Rhea" id="RHEA:19573"/>
        <dbReference type="Rhea" id="RHEA-COMP:9859"/>
        <dbReference type="Rhea" id="RHEA-COMP:14280"/>
        <dbReference type="ChEBI" id="CHEBI:16838"/>
        <dbReference type="ChEBI" id="CHEBI:30616"/>
        <dbReference type="ChEBI" id="CHEBI:456216"/>
        <dbReference type="EC" id="2.7.4.1"/>
    </reaction>
    <physiologicalReaction direction="left-to-right" evidence="9">
        <dbReference type="Rhea" id="RHEA:19574"/>
    </physiologicalReaction>
</comment>
<dbReference type="InterPro" id="IPR004331">
    <property type="entry name" value="SPX_dom"/>
</dbReference>
<feature type="transmembrane region" description="Helical" evidence="16">
    <location>
        <begin position="636"/>
        <end position="654"/>
    </location>
</feature>
<evidence type="ECO:0000256" key="14">
    <source>
        <dbReference type="ARBA" id="ARBA00081313"/>
    </source>
</evidence>
<evidence type="ECO:0000256" key="10">
    <source>
        <dbReference type="ARBA" id="ARBA00061390"/>
    </source>
</evidence>
<sequence length="702" mass="80589">MKFGHTLKTSLNPEWTQFYLDYDALKTILKNKLPYIEWQEEDESKFVEKLEKELAKVYNFQKVKLSEITKHIQQETQEVDALCEKEHPEEDEFTACEVELSRIIADVHDLGKFTRLNYTGFLKIIKKHDKVTNWITKPMFIARLNAKPFYKENYEALIIRISTLYDRVRTRGKERGGDSGAGGKQSAFVRNTTKYWVHPDNITELKLIILKHLPVLVFNPNKEFEAQDSAISSVYFDNDDFELYMGRLDKTEGAEAVRMRWYGGMDTKTIFVERKTHHEDWTGEKSVKARFPIKEKYLNAYLKGDYTTEELFSKMKEQGNKSEKEIEDMEQLAQEVQYSVLTRKFHPMIRTFYNRTAFQLPGDARVRISLDTELSLIREDNNGAVRSGDNWRRMDIGVDYPFKQLPDDDICRFPYAVLEVKLQTQFGQEPPQWITELVNSHLVESVPKFSKFIHGCATLLEDKINVLPFWLPQMEVDIRKPKTNTIGVRRPDAIHSSSTSFDSSSDVNDGSKLTTTDSVRITMAEATESTPLLSPRPGTKAASQQDEEEGASVLKKLSPAGLQTVFSKSKTIFKRKSPQTQQQQSQTRSRAVPVAAPSAKTFFANERTFLSWLRFTLLLGALSIGLLNFSDHVGRVSAVIFTLLAVFVMIYALYNFHVRANSIARKDVGDFSDKYGPAMLTLFMVVAVLINFYLRLGSEGIE</sequence>
<evidence type="ECO:0000256" key="13">
    <source>
        <dbReference type="ARBA" id="ARBA00080494"/>
    </source>
</evidence>
<evidence type="ECO:0000256" key="7">
    <source>
        <dbReference type="ARBA" id="ARBA00022989"/>
    </source>
</evidence>
<dbReference type="GO" id="GO:0008976">
    <property type="term" value="F:polyphosphate kinase activity"/>
    <property type="evidence" value="ECO:0007669"/>
    <property type="project" value="UniProtKB-EC"/>
</dbReference>
<feature type="region of interest" description="Disordered" evidence="15">
    <location>
        <begin position="488"/>
        <end position="552"/>
    </location>
</feature>
<feature type="transmembrane region" description="Helical" evidence="16">
    <location>
        <begin position="609"/>
        <end position="629"/>
    </location>
</feature>
<dbReference type="FunFam" id="3.20.100.30:FF:000001">
    <property type="entry name" value="Vacuolar transporter chaperone 4"/>
    <property type="match status" value="1"/>
</dbReference>
<dbReference type="OrthoDB" id="6493944at2759"/>
<evidence type="ECO:0000256" key="8">
    <source>
        <dbReference type="ARBA" id="ARBA00023136"/>
    </source>
</evidence>
<comment type="similarity">
    <text evidence="10">Belongs to the VTC4 family.</text>
</comment>
<evidence type="ECO:0000256" key="11">
    <source>
        <dbReference type="ARBA" id="ARBA00067464"/>
    </source>
</evidence>
<keyword evidence="19" id="KW-1185">Reference proteome</keyword>
<proteinExistence type="inferred from homology"/>
<feature type="compositionally biased region" description="Low complexity" evidence="15">
    <location>
        <begin position="496"/>
        <end position="506"/>
    </location>
</feature>
<dbReference type="InterPro" id="IPR051572">
    <property type="entry name" value="VTC_Complex_Subunit"/>
</dbReference>
<evidence type="ECO:0000256" key="12">
    <source>
        <dbReference type="ARBA" id="ARBA00075894"/>
    </source>
</evidence>
<dbReference type="Proteomes" id="UP000054107">
    <property type="component" value="Unassembled WGS sequence"/>
</dbReference>
<comment type="subcellular location">
    <subcellularLocation>
        <location evidence="2">Vacuole membrane</location>
        <topology evidence="2">Multi-pass membrane protein</topology>
    </subcellularLocation>
</comment>
<dbReference type="CDD" id="cd07751">
    <property type="entry name" value="PolyPPase_VTC4_like"/>
    <property type="match status" value="1"/>
</dbReference>
<dbReference type="InterPro" id="IPR003807">
    <property type="entry name" value="DUF202"/>
</dbReference>
<dbReference type="InterPro" id="IPR042267">
    <property type="entry name" value="VTC_sf"/>
</dbReference>
<evidence type="ECO:0000313" key="18">
    <source>
        <dbReference type="EMBL" id="CEP15751.1"/>
    </source>
</evidence>
<dbReference type="EMBL" id="LN732614">
    <property type="protein sequence ID" value="CEP15751.1"/>
    <property type="molecule type" value="Genomic_DNA"/>
</dbReference>
<dbReference type="Gene3D" id="3.20.100.30">
    <property type="entry name" value="VTC, catalytic tunnel domain"/>
    <property type="match status" value="1"/>
</dbReference>
<keyword evidence="5" id="KW-0808">Transferase</keyword>
<feature type="compositionally biased region" description="Low complexity" evidence="15">
    <location>
        <begin position="579"/>
        <end position="590"/>
    </location>
</feature>
<evidence type="ECO:0000256" key="1">
    <source>
        <dbReference type="ARBA" id="ARBA00001936"/>
    </source>
</evidence>
<evidence type="ECO:0000313" key="19">
    <source>
        <dbReference type="Proteomes" id="UP000054107"/>
    </source>
</evidence>
<dbReference type="PANTHER" id="PTHR46140">
    <property type="entry name" value="VACUOLAR TRANSPORTER CHAPERONE 1-RELATED"/>
    <property type="match status" value="1"/>
</dbReference>
<evidence type="ECO:0000256" key="4">
    <source>
        <dbReference type="ARBA" id="ARBA00022554"/>
    </source>
</evidence>
<dbReference type="GO" id="GO:0006799">
    <property type="term" value="P:polyphosphate biosynthetic process"/>
    <property type="evidence" value="ECO:0007669"/>
    <property type="project" value="UniProtKB-ARBA"/>
</dbReference>
<name>A0A0B7NEA9_9FUNG</name>
<keyword evidence="4" id="KW-0926">Vacuole</keyword>
<protein>
    <recommendedName>
        <fullName evidence="11">Vacuolar transporter chaperone complex subunit 4</fullName>
        <ecNumber evidence="3">2.7.4.1</ecNumber>
    </recommendedName>
    <alternativeName>
        <fullName evidence="13">Polyphosphate kinase</fullName>
    </alternativeName>
    <alternativeName>
        <fullName evidence="12">SPX-dependent polyphosphate polymerase VTC subunit 4</fullName>
    </alternativeName>
    <alternativeName>
        <fullName evidence="14">Vacuolar membrane polyphosphate polymerase catalytic subunit</fullName>
    </alternativeName>
</protein>
<gene>
    <name evidence="18" type="primary">PARPA_09991.1 scaffold 39144</name>
</gene>
<evidence type="ECO:0000256" key="9">
    <source>
        <dbReference type="ARBA" id="ARBA00050204"/>
    </source>
</evidence>
<keyword evidence="8 16" id="KW-0472">Membrane</keyword>
<dbReference type="AlphaFoldDB" id="A0A0B7NEA9"/>
<dbReference type="InterPro" id="IPR018966">
    <property type="entry name" value="VTC_domain"/>
</dbReference>
<keyword evidence="7 16" id="KW-1133">Transmembrane helix</keyword>
<evidence type="ECO:0000256" key="2">
    <source>
        <dbReference type="ARBA" id="ARBA00004128"/>
    </source>
</evidence>
<dbReference type="EC" id="2.7.4.1" evidence="3"/>
<accession>A0A0B7NEA9</accession>
<dbReference type="Pfam" id="PF03105">
    <property type="entry name" value="SPX"/>
    <property type="match status" value="1"/>
</dbReference>
<feature type="transmembrane region" description="Helical" evidence="16">
    <location>
        <begin position="674"/>
        <end position="694"/>
    </location>
</feature>
<evidence type="ECO:0000259" key="17">
    <source>
        <dbReference type="PROSITE" id="PS51382"/>
    </source>
</evidence>
<organism evidence="18 19">
    <name type="scientific">Parasitella parasitica</name>
    <dbReference type="NCBI Taxonomy" id="35722"/>
    <lineage>
        <taxon>Eukaryota</taxon>
        <taxon>Fungi</taxon>
        <taxon>Fungi incertae sedis</taxon>
        <taxon>Mucoromycota</taxon>
        <taxon>Mucoromycotina</taxon>
        <taxon>Mucoromycetes</taxon>
        <taxon>Mucorales</taxon>
        <taxon>Mucorineae</taxon>
        <taxon>Mucoraceae</taxon>
        <taxon>Parasitella</taxon>
    </lineage>
</organism>
<evidence type="ECO:0000256" key="5">
    <source>
        <dbReference type="ARBA" id="ARBA00022679"/>
    </source>
</evidence>
<dbReference type="Pfam" id="PF09359">
    <property type="entry name" value="VTC"/>
    <property type="match status" value="1"/>
</dbReference>
<evidence type="ECO:0000256" key="15">
    <source>
        <dbReference type="SAM" id="MobiDB-lite"/>
    </source>
</evidence>
<dbReference type="Pfam" id="PF02656">
    <property type="entry name" value="DUF202"/>
    <property type="match status" value="1"/>
</dbReference>
<comment type="cofactor">
    <cofactor evidence="1">
        <name>Mn(2+)</name>
        <dbReference type="ChEBI" id="CHEBI:29035"/>
    </cofactor>
</comment>
<dbReference type="GO" id="GO:0000329">
    <property type="term" value="C:fungal-type vacuole membrane"/>
    <property type="evidence" value="ECO:0007669"/>
    <property type="project" value="TreeGrafter"/>
</dbReference>
<evidence type="ECO:0000256" key="3">
    <source>
        <dbReference type="ARBA" id="ARBA00012960"/>
    </source>
</evidence>
<dbReference type="PROSITE" id="PS51382">
    <property type="entry name" value="SPX"/>
    <property type="match status" value="1"/>
</dbReference>
<feature type="compositionally biased region" description="Polar residues" evidence="15">
    <location>
        <begin position="507"/>
        <end position="519"/>
    </location>
</feature>
<feature type="region of interest" description="Disordered" evidence="15">
    <location>
        <begin position="572"/>
        <end position="591"/>
    </location>
</feature>